<keyword evidence="1" id="KW-0507">mRNA processing</keyword>
<keyword evidence="5" id="KW-1185">Reference proteome</keyword>
<proteinExistence type="predicted"/>
<dbReference type="OrthoDB" id="1099063at2759"/>
<dbReference type="InterPro" id="IPR001878">
    <property type="entry name" value="Znf_CCHC"/>
</dbReference>
<dbReference type="GO" id="GO:0006397">
    <property type="term" value="P:mRNA processing"/>
    <property type="evidence" value="ECO:0007669"/>
    <property type="project" value="UniProtKB-KW"/>
</dbReference>
<comment type="caution">
    <text evidence="4">The sequence shown here is derived from an EMBL/GenBank/DDBJ whole genome shotgun (WGS) entry which is preliminary data.</text>
</comment>
<evidence type="ECO:0000313" key="4">
    <source>
        <dbReference type="EMBL" id="MBW0479845.1"/>
    </source>
</evidence>
<dbReference type="SUPFAM" id="SSF57756">
    <property type="entry name" value="Retrovirus zinc finger-like domains"/>
    <property type="match status" value="1"/>
</dbReference>
<sequence length="166" mass="18058">MAKGDEKPSSTFVGKVILNTSQNSGGHVQHPFPLVYCVSDPPELSPLYSCPCFPHFTKQVASTSDMRRLPEHLIDKFGGSCFHCGHTGHWQADCPHTKGVANPNLRPNLPGSLQAAKPGTPDCCSHYQRECVSQVKFVEHDDSDWVLIDTGASIHLSGSLCFATIL</sequence>
<dbReference type="PROSITE" id="PS50158">
    <property type="entry name" value="ZF_CCHC"/>
    <property type="match status" value="1"/>
</dbReference>
<dbReference type="GO" id="GO:0003676">
    <property type="term" value="F:nucleic acid binding"/>
    <property type="evidence" value="ECO:0007669"/>
    <property type="project" value="InterPro"/>
</dbReference>
<evidence type="ECO:0000259" key="3">
    <source>
        <dbReference type="PROSITE" id="PS50158"/>
    </source>
</evidence>
<evidence type="ECO:0000256" key="2">
    <source>
        <dbReference type="PROSITE-ProRule" id="PRU00047"/>
    </source>
</evidence>
<name>A0A9Q3GV65_9BASI</name>
<reference evidence="4" key="1">
    <citation type="submission" date="2021-03" db="EMBL/GenBank/DDBJ databases">
        <title>Draft genome sequence of rust myrtle Austropuccinia psidii MF-1, a brazilian biotype.</title>
        <authorList>
            <person name="Quecine M.C."/>
            <person name="Pachon D.M.R."/>
            <person name="Bonatelli M.L."/>
            <person name="Correr F.H."/>
            <person name="Franceschini L.M."/>
            <person name="Leite T.F."/>
            <person name="Margarido G.R.A."/>
            <person name="Almeida C.A."/>
            <person name="Ferrarezi J.A."/>
            <person name="Labate C.A."/>
        </authorList>
    </citation>
    <scope>NUCLEOTIDE SEQUENCE</scope>
    <source>
        <strain evidence="4">MF-1</strain>
    </source>
</reference>
<dbReference type="InterPro" id="IPR036875">
    <property type="entry name" value="Znf_CCHC_sf"/>
</dbReference>
<evidence type="ECO:0000256" key="1">
    <source>
        <dbReference type="ARBA" id="ARBA00022664"/>
    </source>
</evidence>
<gene>
    <name evidence="4" type="ORF">O181_019560</name>
</gene>
<accession>A0A9Q3GV65</accession>
<evidence type="ECO:0000313" key="5">
    <source>
        <dbReference type="Proteomes" id="UP000765509"/>
    </source>
</evidence>
<dbReference type="SMART" id="SM00343">
    <property type="entry name" value="ZnF_C2HC"/>
    <property type="match status" value="1"/>
</dbReference>
<dbReference type="Proteomes" id="UP000765509">
    <property type="component" value="Unassembled WGS sequence"/>
</dbReference>
<keyword evidence="2" id="KW-0862">Zinc</keyword>
<keyword evidence="2" id="KW-0479">Metal-binding</keyword>
<organism evidence="4 5">
    <name type="scientific">Austropuccinia psidii MF-1</name>
    <dbReference type="NCBI Taxonomy" id="1389203"/>
    <lineage>
        <taxon>Eukaryota</taxon>
        <taxon>Fungi</taxon>
        <taxon>Dikarya</taxon>
        <taxon>Basidiomycota</taxon>
        <taxon>Pucciniomycotina</taxon>
        <taxon>Pucciniomycetes</taxon>
        <taxon>Pucciniales</taxon>
        <taxon>Sphaerophragmiaceae</taxon>
        <taxon>Austropuccinia</taxon>
    </lineage>
</organism>
<dbReference type="GO" id="GO:0008270">
    <property type="term" value="F:zinc ion binding"/>
    <property type="evidence" value="ECO:0007669"/>
    <property type="project" value="UniProtKB-KW"/>
</dbReference>
<protein>
    <recommendedName>
        <fullName evidence="3">CCHC-type domain-containing protein</fullName>
    </recommendedName>
</protein>
<dbReference type="AlphaFoldDB" id="A0A9Q3GV65"/>
<dbReference type="Pfam" id="PF00098">
    <property type="entry name" value="zf-CCHC"/>
    <property type="match status" value="1"/>
</dbReference>
<keyword evidence="2" id="KW-0863">Zinc-finger</keyword>
<dbReference type="Gene3D" id="4.10.60.10">
    <property type="entry name" value="Zinc finger, CCHC-type"/>
    <property type="match status" value="1"/>
</dbReference>
<feature type="domain" description="CCHC-type" evidence="3">
    <location>
        <begin position="81"/>
        <end position="95"/>
    </location>
</feature>
<dbReference type="EMBL" id="AVOT02005738">
    <property type="protein sequence ID" value="MBW0479845.1"/>
    <property type="molecule type" value="Genomic_DNA"/>
</dbReference>